<dbReference type="STRING" id="84035.SAMN05660742_107140"/>
<dbReference type="GO" id="GO:0005506">
    <property type="term" value="F:iron ion binding"/>
    <property type="evidence" value="ECO:0007669"/>
    <property type="project" value="InterPro"/>
</dbReference>
<evidence type="ECO:0000313" key="6">
    <source>
        <dbReference type="Proteomes" id="UP000199662"/>
    </source>
</evidence>
<evidence type="ECO:0000313" key="5">
    <source>
        <dbReference type="EMBL" id="SEJ43554.1"/>
    </source>
</evidence>
<evidence type="ECO:0000256" key="2">
    <source>
        <dbReference type="ARBA" id="ARBA00023002"/>
    </source>
</evidence>
<dbReference type="SUPFAM" id="SSF56003">
    <property type="entry name" value="Molybdenum cofactor-binding domain"/>
    <property type="match status" value="1"/>
</dbReference>
<dbReference type="InterPro" id="IPR008274">
    <property type="entry name" value="AldOxase/xan_DH_MoCoBD1"/>
</dbReference>
<dbReference type="EMBL" id="FNZK01000007">
    <property type="protein sequence ID" value="SEJ43554.1"/>
    <property type="molecule type" value="Genomic_DNA"/>
</dbReference>
<dbReference type="SUPFAM" id="SSF54665">
    <property type="entry name" value="CO dehydrogenase molybdoprotein N-domain-like"/>
    <property type="match status" value="1"/>
</dbReference>
<dbReference type="SMART" id="SM01008">
    <property type="entry name" value="Ald_Xan_dh_C"/>
    <property type="match status" value="1"/>
</dbReference>
<dbReference type="Gene3D" id="3.30.365.10">
    <property type="entry name" value="Aldehyde oxidase/xanthine dehydrogenase, molybdopterin binding domain"/>
    <property type="match status" value="4"/>
</dbReference>
<dbReference type="Proteomes" id="UP000199662">
    <property type="component" value="Unassembled WGS sequence"/>
</dbReference>
<evidence type="ECO:0000256" key="3">
    <source>
        <dbReference type="ARBA" id="ARBA00053029"/>
    </source>
</evidence>
<comment type="cofactor">
    <cofactor evidence="3">
        <name>Mo-molybdopterin cytosine dinucleotide</name>
        <dbReference type="ChEBI" id="CHEBI:71308"/>
    </cofactor>
</comment>
<protein>
    <submittedName>
        <fullName evidence="5">CO or xanthine dehydrogenase, Mo-binding subunit</fullName>
    </submittedName>
</protein>
<dbReference type="Gene3D" id="3.90.1170.50">
    <property type="entry name" value="Aldehyde oxidase/xanthine dehydrogenase, a/b hammerhead"/>
    <property type="match status" value="1"/>
</dbReference>
<sequence>MNNTNIGIRVNKVDNQEKTSGSAKYIADLKFDNMLYGKTIRSTKARAKIQAIHYPVLPKEYFIIDHNDVPGQNRVKFLVNDQPFLAETVVNYIGEPILLIVGPNRQKLKELANKITIEYQPLTAALTYEESLRCAGGAIFGKDNKFASYTYEKGDISRAFSQAKTIETDEYTTGYQKHAYLENQGMIAVPEADDKVTVYGSLQCPYYIKRALEQALALPEEKVRIVQTTTGGAFGGKEDYPSILAGHAAIAAKKVGRPVAILYDRLEDMASTTRRHPAQITFQTALDASGKIIGMKINVILDGGAYAGISDVVLQRSLFNITGVYHIQNLEVHGCVVATNTIPNGAFRGFGAPQAFFAMEMHMEYLAKKLQKNPLDYKKLHMVKQGDSTATSGLFLDKVPLPEMLATIEKMSDYTPKYELYQKNENHHGIGISLFLHGCGFTGSGERDIIKAKIKLRRQANSQQVEILAANVDMGQGLKTTFKKIVAAALAIPMTDIIFNNPDTDHVPDSGPTVASRSIMIVGKLLEDAARKLKARWLEKGTIEITQAYKQPDRMHWDSEKSHGDAYPAYAWGINVVETTVDPLTLQVDVNGVWTVFDIGQAIDEQIIQGQIEGGVLQGLGYASMEVMTNDQNGKIMQDSLTNYTIPTMVDFGKVNHKLFTTYYKDGPFGAKGAGELTLIGAAPAYAAAVAQALKIRIDRLPVTPEYLLEVLQNENHFLYAK</sequence>
<keyword evidence="2" id="KW-0560">Oxidoreductase</keyword>
<dbReference type="GO" id="GO:0016491">
    <property type="term" value="F:oxidoreductase activity"/>
    <property type="evidence" value="ECO:0007669"/>
    <property type="project" value="UniProtKB-KW"/>
</dbReference>
<dbReference type="RefSeq" id="WP_091831002.1">
    <property type="nucleotide sequence ID" value="NZ_FNZK01000007.1"/>
</dbReference>
<dbReference type="InterPro" id="IPR046867">
    <property type="entry name" value="AldOxase/xan_DH_MoCoBD2"/>
</dbReference>
<evidence type="ECO:0000259" key="4">
    <source>
        <dbReference type="SMART" id="SM01008"/>
    </source>
</evidence>
<keyword evidence="1" id="KW-0500">Molybdenum</keyword>
<dbReference type="Pfam" id="PF02738">
    <property type="entry name" value="MoCoBD_1"/>
    <property type="match status" value="1"/>
</dbReference>
<dbReference type="AlphaFoldDB" id="A0A1H6YUR9"/>
<reference evidence="5 6" key="1">
    <citation type="submission" date="2016-10" db="EMBL/GenBank/DDBJ databases">
        <authorList>
            <person name="de Groot N.N."/>
        </authorList>
    </citation>
    <scope>NUCLEOTIDE SEQUENCE [LARGE SCALE GENOMIC DNA]</scope>
    <source>
        <strain evidence="5 6">DSM 2179</strain>
    </source>
</reference>
<dbReference type="FunFam" id="3.30.365.10:FF:000001">
    <property type="entry name" value="Xanthine dehydrogenase oxidase"/>
    <property type="match status" value="1"/>
</dbReference>
<name>A0A1H6YUR9_9FIRM</name>
<evidence type="ECO:0000256" key="1">
    <source>
        <dbReference type="ARBA" id="ARBA00022505"/>
    </source>
</evidence>
<dbReference type="InterPro" id="IPR000674">
    <property type="entry name" value="Ald_Oxase/Xan_DH_a/b"/>
</dbReference>
<organism evidence="5 6">
    <name type="scientific">Propionispira arboris</name>
    <dbReference type="NCBI Taxonomy" id="84035"/>
    <lineage>
        <taxon>Bacteria</taxon>
        <taxon>Bacillati</taxon>
        <taxon>Bacillota</taxon>
        <taxon>Negativicutes</taxon>
        <taxon>Selenomonadales</taxon>
        <taxon>Selenomonadaceae</taxon>
        <taxon>Propionispira</taxon>
    </lineage>
</organism>
<dbReference type="InterPro" id="IPR036856">
    <property type="entry name" value="Ald_Oxase/Xan_DH_a/b_sf"/>
</dbReference>
<accession>A0A1H6YUR9</accession>
<dbReference type="InterPro" id="IPR016208">
    <property type="entry name" value="Ald_Oxase/xanthine_DH-like"/>
</dbReference>
<feature type="domain" description="Aldehyde oxidase/xanthine dehydrogenase a/b hammerhead" evidence="4">
    <location>
        <begin position="20"/>
        <end position="123"/>
    </location>
</feature>
<keyword evidence="6" id="KW-1185">Reference proteome</keyword>
<dbReference type="PANTHER" id="PTHR11908">
    <property type="entry name" value="XANTHINE DEHYDROGENASE"/>
    <property type="match status" value="1"/>
</dbReference>
<dbReference type="PANTHER" id="PTHR11908:SF132">
    <property type="entry name" value="ALDEHYDE OXIDASE 1-RELATED"/>
    <property type="match status" value="1"/>
</dbReference>
<gene>
    <name evidence="5" type="ORF">SAMN05660742_107140</name>
</gene>
<proteinExistence type="predicted"/>
<dbReference type="Pfam" id="PF01315">
    <property type="entry name" value="Ald_Xan_dh_C"/>
    <property type="match status" value="1"/>
</dbReference>
<dbReference type="InterPro" id="IPR037165">
    <property type="entry name" value="AldOxase/xan_DH_Mopterin-bd_sf"/>
</dbReference>
<dbReference type="Pfam" id="PF20256">
    <property type="entry name" value="MoCoBD_2"/>
    <property type="match status" value="1"/>
</dbReference>